<evidence type="ECO:0000313" key="1">
    <source>
        <dbReference type="EMBL" id="OXU28990.1"/>
    </source>
</evidence>
<accession>A0A232FEP4</accession>
<proteinExistence type="predicted"/>
<organism evidence="1 2">
    <name type="scientific">Trichomalopsis sarcophagae</name>
    <dbReference type="NCBI Taxonomy" id="543379"/>
    <lineage>
        <taxon>Eukaryota</taxon>
        <taxon>Metazoa</taxon>
        <taxon>Ecdysozoa</taxon>
        <taxon>Arthropoda</taxon>
        <taxon>Hexapoda</taxon>
        <taxon>Insecta</taxon>
        <taxon>Pterygota</taxon>
        <taxon>Neoptera</taxon>
        <taxon>Endopterygota</taxon>
        <taxon>Hymenoptera</taxon>
        <taxon>Apocrita</taxon>
        <taxon>Proctotrupomorpha</taxon>
        <taxon>Chalcidoidea</taxon>
        <taxon>Pteromalidae</taxon>
        <taxon>Pteromalinae</taxon>
        <taxon>Trichomalopsis</taxon>
    </lineage>
</organism>
<sequence>MTRVAHPSFPLDKVLRGFLLQRSTSHCQNFKREFQSLAHVCIIVSYLIFLCSILRELSSPCITLSSMINNGYSKLYPYSSTTKTLIHNPISASCPSNTNLHNTFDSRLVYIYTRKIKLHGIYMYISPSLSQNLIHGDSSRRFVDTLTRAIGRNIKNALYSNIIG</sequence>
<dbReference type="EMBL" id="NNAY01000351">
    <property type="protein sequence ID" value="OXU28990.1"/>
    <property type="molecule type" value="Genomic_DNA"/>
</dbReference>
<name>A0A232FEP4_9HYME</name>
<gene>
    <name evidence="1" type="ORF">TSAR_011631</name>
</gene>
<reference evidence="1 2" key="1">
    <citation type="journal article" date="2017" name="Curr. Biol.">
        <title>The Evolution of Venom by Co-option of Single-Copy Genes.</title>
        <authorList>
            <person name="Martinson E.O."/>
            <person name="Mrinalini"/>
            <person name="Kelkar Y.D."/>
            <person name="Chang C.H."/>
            <person name="Werren J.H."/>
        </authorList>
    </citation>
    <scope>NUCLEOTIDE SEQUENCE [LARGE SCALE GENOMIC DNA]</scope>
    <source>
        <strain evidence="1 2">Alberta</strain>
        <tissue evidence="1">Whole body</tissue>
    </source>
</reference>
<dbReference type="AlphaFoldDB" id="A0A232FEP4"/>
<keyword evidence="2" id="KW-1185">Reference proteome</keyword>
<protein>
    <submittedName>
        <fullName evidence="1">Uncharacterized protein</fullName>
    </submittedName>
</protein>
<dbReference type="Proteomes" id="UP000215335">
    <property type="component" value="Unassembled WGS sequence"/>
</dbReference>
<evidence type="ECO:0000313" key="2">
    <source>
        <dbReference type="Proteomes" id="UP000215335"/>
    </source>
</evidence>
<comment type="caution">
    <text evidence="1">The sequence shown here is derived from an EMBL/GenBank/DDBJ whole genome shotgun (WGS) entry which is preliminary data.</text>
</comment>